<dbReference type="Gene3D" id="2.60.40.3210">
    <property type="entry name" value="Zona pellucida, ZP-N domain"/>
    <property type="match status" value="1"/>
</dbReference>
<dbReference type="Pfam" id="PF23344">
    <property type="entry name" value="ZP-N"/>
    <property type="match status" value="1"/>
</dbReference>
<accession>A0A3M6U7B1</accession>
<evidence type="ECO:0000313" key="3">
    <source>
        <dbReference type="EMBL" id="RMX49511.1"/>
    </source>
</evidence>
<dbReference type="PANTHER" id="PTHR47130">
    <property type="entry name" value="SI:DKEY-19B23.11-RELATED"/>
    <property type="match status" value="1"/>
</dbReference>
<dbReference type="AlphaFoldDB" id="A0A3M6U7B1"/>
<comment type="caution">
    <text evidence="3">The sequence shown here is derived from an EMBL/GenBank/DDBJ whole genome shotgun (WGS) entry which is preliminary data.</text>
</comment>
<dbReference type="InterPro" id="IPR001507">
    <property type="entry name" value="ZP_dom"/>
</dbReference>
<sequence length="168" mass="19172">MAAYLRHYCSQSDLLSLPKEKIQLQCLHNFIFLKIDLDDIPNIKPSSLRLRQLSCEPYYVANSSAFFRVPFRGCGTTRGTKGNYISFSNTVENSARSLNESHVVVSNGLKLHVPFTCYYRSKYTITVQETEGAETRNHSTQKQKSEGKAQEHNELRMTDLISYPDPTV</sequence>
<dbReference type="EMBL" id="RCHS01002116">
    <property type="protein sequence ID" value="RMX49511.1"/>
    <property type="molecule type" value="Genomic_DNA"/>
</dbReference>
<protein>
    <recommendedName>
        <fullName evidence="2">ZP domain-containing protein</fullName>
    </recommendedName>
</protein>
<feature type="region of interest" description="Disordered" evidence="1">
    <location>
        <begin position="130"/>
        <end position="152"/>
    </location>
</feature>
<gene>
    <name evidence="3" type="ORF">pdam_00019474</name>
</gene>
<organism evidence="3 4">
    <name type="scientific">Pocillopora damicornis</name>
    <name type="common">Cauliflower coral</name>
    <name type="synonym">Millepora damicornis</name>
    <dbReference type="NCBI Taxonomy" id="46731"/>
    <lineage>
        <taxon>Eukaryota</taxon>
        <taxon>Metazoa</taxon>
        <taxon>Cnidaria</taxon>
        <taxon>Anthozoa</taxon>
        <taxon>Hexacorallia</taxon>
        <taxon>Scleractinia</taxon>
        <taxon>Astrocoeniina</taxon>
        <taxon>Pocilloporidae</taxon>
        <taxon>Pocillopora</taxon>
    </lineage>
</organism>
<proteinExistence type="predicted"/>
<evidence type="ECO:0000256" key="1">
    <source>
        <dbReference type="SAM" id="MobiDB-lite"/>
    </source>
</evidence>
<dbReference type="Proteomes" id="UP000275408">
    <property type="component" value="Unassembled WGS sequence"/>
</dbReference>
<dbReference type="OrthoDB" id="9907024at2759"/>
<feature type="compositionally biased region" description="Basic and acidic residues" evidence="1">
    <location>
        <begin position="133"/>
        <end position="152"/>
    </location>
</feature>
<evidence type="ECO:0000313" key="4">
    <source>
        <dbReference type="Proteomes" id="UP000275408"/>
    </source>
</evidence>
<evidence type="ECO:0000259" key="2">
    <source>
        <dbReference type="PROSITE" id="PS51034"/>
    </source>
</evidence>
<reference evidence="3 4" key="1">
    <citation type="journal article" date="2018" name="Sci. Rep.">
        <title>Comparative analysis of the Pocillopora damicornis genome highlights role of immune system in coral evolution.</title>
        <authorList>
            <person name="Cunning R."/>
            <person name="Bay R.A."/>
            <person name="Gillette P."/>
            <person name="Baker A.C."/>
            <person name="Traylor-Knowles N."/>
        </authorList>
    </citation>
    <scope>NUCLEOTIDE SEQUENCE [LARGE SCALE GENOMIC DNA]</scope>
    <source>
        <strain evidence="3">RSMAS</strain>
        <tissue evidence="3">Whole animal</tissue>
    </source>
</reference>
<keyword evidence="4" id="KW-1185">Reference proteome</keyword>
<dbReference type="InterPro" id="IPR055356">
    <property type="entry name" value="ZP-N"/>
</dbReference>
<name>A0A3M6U7B1_POCDA</name>
<dbReference type="PANTHER" id="PTHR47130:SF6">
    <property type="entry name" value="EGG ENVELOPE GLYCOPROTEIN-LIKE PRECURSOR"/>
    <property type="match status" value="1"/>
</dbReference>
<feature type="domain" description="ZP" evidence="2">
    <location>
        <begin position="25"/>
        <end position="168"/>
    </location>
</feature>
<dbReference type="PROSITE" id="PS51034">
    <property type="entry name" value="ZP_2"/>
    <property type="match status" value="1"/>
</dbReference>